<keyword evidence="12" id="KW-1185">Reference proteome</keyword>
<dbReference type="SUPFAM" id="SSF55486">
    <property type="entry name" value="Metalloproteases ('zincins'), catalytic domain"/>
    <property type="match status" value="1"/>
</dbReference>
<evidence type="ECO:0000259" key="10">
    <source>
        <dbReference type="Pfam" id="PF05572"/>
    </source>
</evidence>
<gene>
    <name evidence="11" type="ORF">ACFQZM_28095</name>
</gene>
<dbReference type="EMBL" id="JBHTGP010000013">
    <property type="protein sequence ID" value="MFD0688387.1"/>
    <property type="molecule type" value="Genomic_DNA"/>
</dbReference>
<feature type="region of interest" description="Disordered" evidence="9">
    <location>
        <begin position="309"/>
        <end position="334"/>
    </location>
</feature>
<accession>A0ABW2XTU4</accession>
<evidence type="ECO:0000313" key="11">
    <source>
        <dbReference type="EMBL" id="MFD0688387.1"/>
    </source>
</evidence>
<name>A0ABW2XTU4_9ACTN</name>
<evidence type="ECO:0000256" key="2">
    <source>
        <dbReference type="ARBA" id="ARBA00022670"/>
    </source>
</evidence>
<keyword evidence="2" id="KW-0645">Protease</keyword>
<evidence type="ECO:0000256" key="5">
    <source>
        <dbReference type="ARBA" id="ARBA00022801"/>
    </source>
</evidence>
<keyword evidence="7 11" id="KW-0482">Metalloprotease</keyword>
<organism evidence="11 12">
    <name type="scientific">Actinomadura fibrosa</name>
    <dbReference type="NCBI Taxonomy" id="111802"/>
    <lineage>
        <taxon>Bacteria</taxon>
        <taxon>Bacillati</taxon>
        <taxon>Actinomycetota</taxon>
        <taxon>Actinomycetes</taxon>
        <taxon>Streptosporangiales</taxon>
        <taxon>Thermomonosporaceae</taxon>
        <taxon>Actinomadura</taxon>
    </lineage>
</organism>
<feature type="region of interest" description="Disordered" evidence="9">
    <location>
        <begin position="1"/>
        <end position="53"/>
    </location>
</feature>
<dbReference type="PANTHER" id="PTHR47466:SF1">
    <property type="entry name" value="METALLOPROTEASE MEP1 (AFU_ORTHOLOGUE AFUA_1G07730)-RELATED"/>
    <property type="match status" value="1"/>
</dbReference>
<sequence length="334" mass="36398">MGDQGGGRGGGQAAPGRDAERAACVQRENAAPAARPEAVRRASGDTDDLGPDEVTAMLDDLRRRSGASMDESARRKRERIIVPVRFHVLTGEHAGRAGRVSRRAVRRQIAILNAAYRGRLGGADTGVGFRLAGYDVTDRTAWFRHPRRYDRQIKARLRRGGPGTLNVFTATMDHDVLGFSTFPHTSRKRPRTDGVVIDYRTLPGGALAHFQRGYTAVHEIGHWFGLLHTFENGCEDPGDGVDDTPYEAGPAQGCPRVRDSCPRPGTDSVHNFMNYGWDTCMREFTPGQGRLIRAAWTAYRALRHRAEARRRAASGGVDRGTGAGTGARSVGGAR</sequence>
<keyword evidence="4" id="KW-0732">Signal</keyword>
<evidence type="ECO:0000313" key="12">
    <source>
        <dbReference type="Proteomes" id="UP001597063"/>
    </source>
</evidence>
<evidence type="ECO:0000256" key="3">
    <source>
        <dbReference type="ARBA" id="ARBA00022723"/>
    </source>
</evidence>
<comment type="caution">
    <text evidence="11">The sequence shown here is derived from an EMBL/GenBank/DDBJ whole genome shotgun (WGS) entry which is preliminary data.</text>
</comment>
<comment type="similarity">
    <text evidence="1">Belongs to the peptidase M43B family.</text>
</comment>
<dbReference type="Proteomes" id="UP001597063">
    <property type="component" value="Unassembled WGS sequence"/>
</dbReference>
<keyword evidence="6" id="KW-0862">Zinc</keyword>
<evidence type="ECO:0000256" key="9">
    <source>
        <dbReference type="SAM" id="MobiDB-lite"/>
    </source>
</evidence>
<keyword evidence="3" id="KW-0479">Metal-binding</keyword>
<feature type="domain" description="Peptidase M43 pregnancy-associated plasma-A" evidence="10">
    <location>
        <begin position="213"/>
        <end position="288"/>
    </location>
</feature>
<evidence type="ECO:0000256" key="1">
    <source>
        <dbReference type="ARBA" id="ARBA00008721"/>
    </source>
</evidence>
<evidence type="ECO:0000256" key="6">
    <source>
        <dbReference type="ARBA" id="ARBA00022833"/>
    </source>
</evidence>
<dbReference type="RefSeq" id="WP_131759696.1">
    <property type="nucleotide sequence ID" value="NZ_CAACUY010000087.1"/>
</dbReference>
<evidence type="ECO:0000256" key="7">
    <source>
        <dbReference type="ARBA" id="ARBA00023049"/>
    </source>
</evidence>
<dbReference type="InterPro" id="IPR024079">
    <property type="entry name" value="MetalloPept_cat_dom_sf"/>
</dbReference>
<evidence type="ECO:0000256" key="4">
    <source>
        <dbReference type="ARBA" id="ARBA00022729"/>
    </source>
</evidence>
<feature type="compositionally biased region" description="Gly residues" evidence="9">
    <location>
        <begin position="1"/>
        <end position="13"/>
    </location>
</feature>
<keyword evidence="8" id="KW-1015">Disulfide bond</keyword>
<keyword evidence="5" id="KW-0378">Hydrolase</keyword>
<dbReference type="Gene3D" id="3.40.390.10">
    <property type="entry name" value="Collagenase (Catalytic Domain)"/>
    <property type="match status" value="1"/>
</dbReference>
<evidence type="ECO:0000256" key="8">
    <source>
        <dbReference type="ARBA" id="ARBA00023157"/>
    </source>
</evidence>
<dbReference type="Pfam" id="PF05572">
    <property type="entry name" value="Peptidase_M43"/>
    <property type="match status" value="1"/>
</dbReference>
<reference evidence="12" key="1">
    <citation type="journal article" date="2019" name="Int. J. Syst. Evol. Microbiol.">
        <title>The Global Catalogue of Microorganisms (GCM) 10K type strain sequencing project: providing services to taxonomists for standard genome sequencing and annotation.</title>
        <authorList>
            <consortium name="The Broad Institute Genomics Platform"/>
            <consortium name="The Broad Institute Genome Sequencing Center for Infectious Disease"/>
            <person name="Wu L."/>
            <person name="Ma J."/>
        </authorList>
    </citation>
    <scope>NUCLEOTIDE SEQUENCE [LARGE SCALE GENOMIC DNA]</scope>
    <source>
        <strain evidence="12">JCM 9371</strain>
    </source>
</reference>
<dbReference type="GO" id="GO:0008237">
    <property type="term" value="F:metallopeptidase activity"/>
    <property type="evidence" value="ECO:0007669"/>
    <property type="project" value="UniProtKB-KW"/>
</dbReference>
<dbReference type="PANTHER" id="PTHR47466">
    <property type="match status" value="1"/>
</dbReference>
<feature type="compositionally biased region" description="Low complexity" evidence="9">
    <location>
        <begin position="27"/>
        <end position="36"/>
    </location>
</feature>
<dbReference type="CDD" id="cd04275">
    <property type="entry name" value="ZnMc_pappalysin_like"/>
    <property type="match status" value="1"/>
</dbReference>
<proteinExistence type="inferred from homology"/>
<dbReference type="InterPro" id="IPR008754">
    <property type="entry name" value="Peptidase_M43"/>
</dbReference>
<protein>
    <submittedName>
        <fullName evidence="11">Zinc metalloprotease</fullName>
    </submittedName>
</protein>